<dbReference type="InterPro" id="IPR006059">
    <property type="entry name" value="SBP"/>
</dbReference>
<dbReference type="Proteomes" id="UP000236151">
    <property type="component" value="Unassembled WGS sequence"/>
</dbReference>
<evidence type="ECO:0000256" key="3">
    <source>
        <dbReference type="ARBA" id="ARBA00023136"/>
    </source>
</evidence>
<keyword evidence="2 7" id="KW-0732">Signal</keyword>
<dbReference type="PANTHER" id="PTHR43649:SF33">
    <property type="entry name" value="POLYGALACTURONAN_RHAMNOGALACTURONAN-BINDING PROTEIN YTCQ"/>
    <property type="match status" value="1"/>
</dbReference>
<evidence type="ECO:0000256" key="2">
    <source>
        <dbReference type="ARBA" id="ARBA00022729"/>
    </source>
</evidence>
<dbReference type="KEGG" id="cthd:CDO33_10235"/>
<dbReference type="InterPro" id="IPR050490">
    <property type="entry name" value="Bact_solute-bd_prot1"/>
</dbReference>
<keyword evidence="3" id="KW-0472">Membrane</keyword>
<feature type="region of interest" description="Disordered" evidence="6">
    <location>
        <begin position="26"/>
        <end position="61"/>
    </location>
</feature>
<keyword evidence="4" id="KW-0564">Palmitate</keyword>
<evidence type="ECO:0000256" key="5">
    <source>
        <dbReference type="ARBA" id="ARBA00023288"/>
    </source>
</evidence>
<keyword evidence="1" id="KW-1003">Cell membrane</keyword>
<feature type="compositionally biased region" description="Low complexity" evidence="6">
    <location>
        <begin position="33"/>
        <end position="55"/>
    </location>
</feature>
<gene>
    <name evidence="8" type="ORF">CDQ84_15415</name>
</gene>
<dbReference type="Gene3D" id="3.40.190.10">
    <property type="entry name" value="Periplasmic binding protein-like II"/>
    <property type="match status" value="2"/>
</dbReference>
<keyword evidence="5" id="KW-0449">Lipoprotein</keyword>
<reference evidence="8 9" key="1">
    <citation type="submission" date="2017-06" db="EMBL/GenBank/DDBJ databases">
        <title>Investigating the central metabolism of Clostridium thermosuccinogenes.</title>
        <authorList>
            <person name="Koendjbiharie J.G."/>
            <person name="van Kranenburg R."/>
        </authorList>
    </citation>
    <scope>NUCLEOTIDE SEQUENCE [LARGE SCALE GENOMIC DNA]</scope>
    <source>
        <strain evidence="8 9">DSM 5806</strain>
    </source>
</reference>
<organism evidence="8 9">
    <name type="scientific">Clostridium thermosuccinogenes</name>
    <dbReference type="NCBI Taxonomy" id="84032"/>
    <lineage>
        <taxon>Bacteria</taxon>
        <taxon>Bacillati</taxon>
        <taxon>Bacillota</taxon>
        <taxon>Clostridia</taxon>
        <taxon>Eubacteriales</taxon>
        <taxon>Clostridiaceae</taxon>
        <taxon>Clostridium</taxon>
    </lineage>
</organism>
<name>A0A2K2F6F6_9CLOT</name>
<comment type="caution">
    <text evidence="8">The sequence shown here is derived from an EMBL/GenBank/DDBJ whole genome shotgun (WGS) entry which is preliminary data.</text>
</comment>
<dbReference type="OrthoDB" id="2491264at2"/>
<evidence type="ECO:0000256" key="7">
    <source>
        <dbReference type="SAM" id="SignalP"/>
    </source>
</evidence>
<dbReference type="Pfam" id="PF01547">
    <property type="entry name" value="SBP_bac_1"/>
    <property type="match status" value="1"/>
</dbReference>
<dbReference type="EMBL" id="NIOJ01000050">
    <property type="protein sequence ID" value="PNT96375.1"/>
    <property type="molecule type" value="Genomic_DNA"/>
</dbReference>
<feature type="chain" id="PRO_5038424603" evidence="7">
    <location>
        <begin position="25"/>
        <end position="547"/>
    </location>
</feature>
<sequence>MRKRFKPLAVTLACSLAVSLAITACGSDKKGSSDSTTTPSDSTSSQNSSTDSTTTGAKNDYGDTGGLTLPLVDKEVTITWMVPSAVEDLNSLAIPQEISKRTGIKLNLQPVPLQSYAEKLNVTMGSGDLPDIINGLSLADTNKYALDGAFAAINDYLDELPNFKTLYVDNPENSWILYSWSDDNGKLYKWPIYQLARDVNHGLLYRADVFKKLGIEPWTDNESFYNALKKIKEAYPDSYPFASKNGASIFSKLAKSWDISDNRYPFYYDESDGTWKFAGTDAKFKDMLDFMKKLYNEGLLDPEFLTDTQDSWSAKMTTDKAFVTWDWIGRLELFTAQVKDSNPEYDLRFGKPIGTGKQFTLPKIENWGPSVAKGKNELVALKLLDYMSSPSGSELFTIGIEGETFEWDSNGKPVYPSLKDEPLVDIALLEKTFGMWVEGMYVRPDHRSVYYNYSEREQEAQDIANKETGYLPNDPELKLTDSEMTAYADAFTAISKAVEEFAAKYVTDKGYGEAQWNEWKAKESSLKVADVLKILNDAQARYDAEVK</sequence>
<dbReference type="SUPFAM" id="SSF53850">
    <property type="entry name" value="Periplasmic binding protein-like II"/>
    <property type="match status" value="1"/>
</dbReference>
<dbReference type="PANTHER" id="PTHR43649">
    <property type="entry name" value="ARABINOSE-BINDING PROTEIN-RELATED"/>
    <property type="match status" value="1"/>
</dbReference>
<feature type="signal peptide" evidence="7">
    <location>
        <begin position="1"/>
        <end position="24"/>
    </location>
</feature>
<evidence type="ECO:0000256" key="1">
    <source>
        <dbReference type="ARBA" id="ARBA00022475"/>
    </source>
</evidence>
<accession>A0A2K2F6F6</accession>
<dbReference type="PROSITE" id="PS51257">
    <property type="entry name" value="PROKAR_LIPOPROTEIN"/>
    <property type="match status" value="1"/>
</dbReference>
<proteinExistence type="predicted"/>
<evidence type="ECO:0000256" key="6">
    <source>
        <dbReference type="SAM" id="MobiDB-lite"/>
    </source>
</evidence>
<evidence type="ECO:0000313" key="9">
    <source>
        <dbReference type="Proteomes" id="UP000236151"/>
    </source>
</evidence>
<evidence type="ECO:0000313" key="8">
    <source>
        <dbReference type="EMBL" id="PNT96375.1"/>
    </source>
</evidence>
<evidence type="ECO:0000256" key="4">
    <source>
        <dbReference type="ARBA" id="ARBA00023139"/>
    </source>
</evidence>
<protein>
    <submittedName>
        <fullName evidence="8">ABC transporter substrate-binding protein</fullName>
    </submittedName>
</protein>
<dbReference type="AlphaFoldDB" id="A0A2K2F6F6"/>
<keyword evidence="9" id="KW-1185">Reference proteome</keyword>